<evidence type="ECO:0000259" key="1">
    <source>
        <dbReference type="PROSITE" id="PS51186"/>
    </source>
</evidence>
<dbReference type="Pfam" id="PF00583">
    <property type="entry name" value="Acetyltransf_1"/>
    <property type="match status" value="1"/>
</dbReference>
<evidence type="ECO:0000313" key="3">
    <source>
        <dbReference type="Proteomes" id="UP001254608"/>
    </source>
</evidence>
<comment type="caution">
    <text evidence="2">The sequence shown here is derived from an EMBL/GenBank/DDBJ whole genome shotgun (WGS) entry which is preliminary data.</text>
</comment>
<evidence type="ECO:0000313" key="2">
    <source>
        <dbReference type="EMBL" id="MDT0498387.1"/>
    </source>
</evidence>
<dbReference type="SUPFAM" id="SSF55729">
    <property type="entry name" value="Acyl-CoA N-acyltransferases (Nat)"/>
    <property type="match status" value="1"/>
</dbReference>
<dbReference type="InterPro" id="IPR000182">
    <property type="entry name" value="GNAT_dom"/>
</dbReference>
<gene>
    <name evidence="2" type="ORF">RM530_13590</name>
</gene>
<dbReference type="Proteomes" id="UP001254608">
    <property type="component" value="Unassembled WGS sequence"/>
</dbReference>
<sequence>MLTTITTWSLQMLRAEMLIPAPRPPSTAAADLAFERVIAPTPAFARYLYTAVGGDWHWHDRLSWTHARWQRWLDREQVSIWLARQGGAPSGYIELEQQSQGDVEIVYFGLLPQAIGTGLGAWLLYTGTARAWALPGTGRVWVHTCSLDHPRALDNYRRRGFEVFRTEQTERVLPPISGPWPDAYRQDRDR</sequence>
<name>A0ABU2WMU1_9GAMM</name>
<protein>
    <submittedName>
        <fullName evidence="2">GNAT family N-acetyltransferase</fullName>
    </submittedName>
</protein>
<organism evidence="2 3">
    <name type="scientific">Banduia mediterranea</name>
    <dbReference type="NCBI Taxonomy" id="3075609"/>
    <lineage>
        <taxon>Bacteria</taxon>
        <taxon>Pseudomonadati</taxon>
        <taxon>Pseudomonadota</taxon>
        <taxon>Gammaproteobacteria</taxon>
        <taxon>Nevskiales</taxon>
        <taxon>Algiphilaceae</taxon>
        <taxon>Banduia</taxon>
    </lineage>
</organism>
<reference evidence="2 3" key="1">
    <citation type="submission" date="2023-09" db="EMBL/GenBank/DDBJ databases">
        <authorList>
            <person name="Rey-Velasco X."/>
        </authorList>
    </citation>
    <scope>NUCLEOTIDE SEQUENCE [LARGE SCALE GENOMIC DNA]</scope>
    <source>
        <strain evidence="2 3">W345</strain>
    </source>
</reference>
<dbReference type="Gene3D" id="3.40.630.30">
    <property type="match status" value="1"/>
</dbReference>
<keyword evidence="3" id="KW-1185">Reference proteome</keyword>
<dbReference type="InterPro" id="IPR016181">
    <property type="entry name" value="Acyl_CoA_acyltransferase"/>
</dbReference>
<dbReference type="EMBL" id="JAVRIC010000021">
    <property type="protein sequence ID" value="MDT0498387.1"/>
    <property type="molecule type" value="Genomic_DNA"/>
</dbReference>
<proteinExistence type="predicted"/>
<accession>A0ABU2WMU1</accession>
<feature type="domain" description="N-acetyltransferase" evidence="1">
    <location>
        <begin position="35"/>
        <end position="187"/>
    </location>
</feature>
<dbReference type="PROSITE" id="PS51186">
    <property type="entry name" value="GNAT"/>
    <property type="match status" value="1"/>
</dbReference>
<dbReference type="RefSeq" id="WP_311365797.1">
    <property type="nucleotide sequence ID" value="NZ_JAVRIC010000021.1"/>
</dbReference>